<dbReference type="InterPro" id="IPR045034">
    <property type="entry name" value="O-acyltransferase_WSD1-like"/>
</dbReference>
<evidence type="ECO:0008006" key="16">
    <source>
        <dbReference type="Google" id="ProtNLM"/>
    </source>
</evidence>
<evidence type="ECO:0000256" key="10">
    <source>
        <dbReference type="ARBA" id="ARBA00048109"/>
    </source>
</evidence>
<comment type="pathway">
    <text evidence="3">Glycerolipid metabolism; triacylglycerol biosynthesis.</text>
</comment>
<evidence type="ECO:0000256" key="7">
    <source>
        <dbReference type="ARBA" id="ARBA00023315"/>
    </source>
</evidence>
<dbReference type="AlphaFoldDB" id="A0AAE1MRJ4"/>
<evidence type="ECO:0000256" key="4">
    <source>
        <dbReference type="ARBA" id="ARBA00005189"/>
    </source>
</evidence>
<dbReference type="PANTHER" id="PTHR31650:SF1">
    <property type="entry name" value="WAX ESTER SYNTHASE_DIACYLGLYCEROL ACYLTRANSFERASE 4-RELATED"/>
    <property type="match status" value="1"/>
</dbReference>
<organism evidence="14 15">
    <name type="scientific">Acacia crassicarpa</name>
    <name type="common">northern wattle</name>
    <dbReference type="NCBI Taxonomy" id="499986"/>
    <lineage>
        <taxon>Eukaryota</taxon>
        <taxon>Viridiplantae</taxon>
        <taxon>Streptophyta</taxon>
        <taxon>Embryophyta</taxon>
        <taxon>Tracheophyta</taxon>
        <taxon>Spermatophyta</taxon>
        <taxon>Magnoliopsida</taxon>
        <taxon>eudicotyledons</taxon>
        <taxon>Gunneridae</taxon>
        <taxon>Pentapetalae</taxon>
        <taxon>rosids</taxon>
        <taxon>fabids</taxon>
        <taxon>Fabales</taxon>
        <taxon>Fabaceae</taxon>
        <taxon>Caesalpinioideae</taxon>
        <taxon>mimosoid clade</taxon>
        <taxon>Acacieae</taxon>
        <taxon>Acacia</taxon>
    </lineage>
</organism>
<evidence type="ECO:0000256" key="11">
    <source>
        <dbReference type="SAM" id="MobiDB-lite"/>
    </source>
</evidence>
<feature type="domain" description="O-acyltransferase WSD1 C-terminal" evidence="13">
    <location>
        <begin position="329"/>
        <end position="472"/>
    </location>
</feature>
<feature type="domain" description="O-acyltransferase WSD1-like N-terminal" evidence="12">
    <location>
        <begin position="55"/>
        <end position="260"/>
    </location>
</feature>
<evidence type="ECO:0000256" key="8">
    <source>
        <dbReference type="ARBA" id="ARBA00024360"/>
    </source>
</evidence>
<evidence type="ECO:0000259" key="13">
    <source>
        <dbReference type="Pfam" id="PF06974"/>
    </source>
</evidence>
<gene>
    <name evidence="14" type="ORF">QN277_017202</name>
</gene>
<sequence>MGSSGEANAVSKGEAMSPAAQLFHAPTLNCYVIASLGSKTRIDPRVVKEGLRHTLLKHPRFTSKLVMKGRKPWWIPTTVDLDEHVIVPEIDPNIDFPDRFVEDYTSNLTKTPLNTSRPLWELHLLNIKTNNSEGVGIFRVHHSLGDGASLISLLLSVTRKSSDPHSLPTLPSKKRTLSPPPSSSFCSLFLAIFSWLSLIRNTLVDMVSFFATILFLRDSQTPIKGVSGVEHSTKRFAHRNVSLDDIKVVKSAMKVTINDVLLGITQAGLARYLNRIQGTNTNGGGPKQAGRNNELKDVRLRAAILFNVRPSAEIQELADMMAEKSKVKWGNWIGYIILPFALTLQHDPLKYVRQAKSIIDRKKHSLEAICTFGCAKMALKLFGMNVAAAITHRILYNTTLTFSNVVGPVEEISFCGHPVTFLAPTVYGHPHALTIHFLSYVNKMTISVAVEPSLIPDPHLLCDDLEASLKQITTVVKKTLIPDIV</sequence>
<dbReference type="PANTHER" id="PTHR31650">
    <property type="entry name" value="O-ACYLTRANSFERASE (WSD1-LIKE) FAMILY PROTEIN"/>
    <property type="match status" value="1"/>
</dbReference>
<dbReference type="EMBL" id="JAWXYG010000004">
    <property type="protein sequence ID" value="KAK4273895.1"/>
    <property type="molecule type" value="Genomic_DNA"/>
</dbReference>
<evidence type="ECO:0000256" key="5">
    <source>
        <dbReference type="ARBA" id="ARBA00022679"/>
    </source>
</evidence>
<dbReference type="GO" id="GO:0005789">
    <property type="term" value="C:endoplasmic reticulum membrane"/>
    <property type="evidence" value="ECO:0007669"/>
    <property type="project" value="UniProtKB-SubCell"/>
</dbReference>
<evidence type="ECO:0000313" key="15">
    <source>
        <dbReference type="Proteomes" id="UP001293593"/>
    </source>
</evidence>
<dbReference type="GO" id="GO:0019432">
    <property type="term" value="P:triglyceride biosynthetic process"/>
    <property type="evidence" value="ECO:0007669"/>
    <property type="project" value="TreeGrafter"/>
</dbReference>
<comment type="caution">
    <text evidence="14">The sequence shown here is derived from an EMBL/GenBank/DDBJ whole genome shotgun (WGS) entry which is preliminary data.</text>
</comment>
<comment type="similarity">
    <text evidence="8">In the N-terminal section; belongs to the long-chain O-acyltransferase family.</text>
</comment>
<comment type="catalytic activity">
    <reaction evidence="10">
        <text>an acyl-CoA + a 1,2-diacyl-sn-glycerol = a triacyl-sn-glycerol + CoA</text>
        <dbReference type="Rhea" id="RHEA:10868"/>
        <dbReference type="ChEBI" id="CHEBI:17815"/>
        <dbReference type="ChEBI" id="CHEBI:57287"/>
        <dbReference type="ChEBI" id="CHEBI:58342"/>
        <dbReference type="ChEBI" id="CHEBI:64615"/>
        <dbReference type="EC" id="2.3.1.20"/>
    </reaction>
</comment>
<dbReference type="Pfam" id="PF06974">
    <property type="entry name" value="WS_DGAT_C"/>
    <property type="match status" value="1"/>
</dbReference>
<feature type="region of interest" description="Disordered" evidence="11">
    <location>
        <begin position="161"/>
        <end position="180"/>
    </location>
</feature>
<evidence type="ECO:0000256" key="1">
    <source>
        <dbReference type="ARBA" id="ARBA00004162"/>
    </source>
</evidence>
<evidence type="ECO:0000256" key="6">
    <source>
        <dbReference type="ARBA" id="ARBA00022824"/>
    </source>
</evidence>
<dbReference type="InterPro" id="IPR009721">
    <property type="entry name" value="O-acyltransferase_WSD1_C"/>
</dbReference>
<comment type="pathway">
    <text evidence="4">Lipid metabolism.</text>
</comment>
<keyword evidence="6" id="KW-0256">Endoplasmic reticulum</keyword>
<comment type="catalytic activity">
    <reaction evidence="9">
        <text>a long chain fatty alcohol + a fatty acyl-CoA = a long-chain alcohol wax ester + CoA</text>
        <dbReference type="Rhea" id="RHEA:38443"/>
        <dbReference type="ChEBI" id="CHEBI:17135"/>
        <dbReference type="ChEBI" id="CHEBI:57287"/>
        <dbReference type="ChEBI" id="CHEBI:77636"/>
        <dbReference type="ChEBI" id="CHEBI:235323"/>
        <dbReference type="EC" id="2.3.1.75"/>
    </reaction>
</comment>
<reference evidence="14" key="1">
    <citation type="submission" date="2023-10" db="EMBL/GenBank/DDBJ databases">
        <title>Chromosome-level genome of the transformable northern wattle, Acacia crassicarpa.</title>
        <authorList>
            <person name="Massaro I."/>
            <person name="Sinha N.R."/>
            <person name="Poethig S."/>
            <person name="Leichty A.R."/>
        </authorList>
    </citation>
    <scope>NUCLEOTIDE SEQUENCE</scope>
    <source>
        <strain evidence="14">Acra3RX</strain>
        <tissue evidence="14">Leaf</tissue>
    </source>
</reference>
<dbReference type="InterPro" id="IPR004255">
    <property type="entry name" value="O-acyltransferase_WSD1_N"/>
</dbReference>
<keyword evidence="7" id="KW-0012">Acyltransferase</keyword>
<proteinExistence type="inferred from homology"/>
<evidence type="ECO:0000313" key="14">
    <source>
        <dbReference type="EMBL" id="KAK4273895.1"/>
    </source>
</evidence>
<dbReference type="GO" id="GO:0047196">
    <property type="term" value="F:long-chain-alcohol O-fatty-acyltransferase activity"/>
    <property type="evidence" value="ECO:0007669"/>
    <property type="project" value="UniProtKB-EC"/>
</dbReference>
<evidence type="ECO:0000256" key="2">
    <source>
        <dbReference type="ARBA" id="ARBA00004586"/>
    </source>
</evidence>
<name>A0AAE1MRJ4_9FABA</name>
<dbReference type="Pfam" id="PF03007">
    <property type="entry name" value="WS_DGAT_cat"/>
    <property type="match status" value="1"/>
</dbReference>
<evidence type="ECO:0000256" key="9">
    <source>
        <dbReference type="ARBA" id="ARBA00047604"/>
    </source>
</evidence>
<dbReference type="SUPFAM" id="SSF52777">
    <property type="entry name" value="CoA-dependent acyltransferases"/>
    <property type="match status" value="1"/>
</dbReference>
<dbReference type="GO" id="GO:0005886">
    <property type="term" value="C:plasma membrane"/>
    <property type="evidence" value="ECO:0007669"/>
    <property type="project" value="UniProtKB-SubCell"/>
</dbReference>
<keyword evidence="15" id="KW-1185">Reference proteome</keyword>
<comment type="subcellular location">
    <subcellularLocation>
        <location evidence="1">Cell membrane</location>
        <topology evidence="1">Single-pass membrane protein</topology>
    </subcellularLocation>
    <subcellularLocation>
        <location evidence="2">Endoplasmic reticulum membrane</location>
    </subcellularLocation>
</comment>
<evidence type="ECO:0000256" key="3">
    <source>
        <dbReference type="ARBA" id="ARBA00004771"/>
    </source>
</evidence>
<keyword evidence="5" id="KW-0808">Transferase</keyword>
<dbReference type="GO" id="GO:0004144">
    <property type="term" value="F:diacylglycerol O-acyltransferase activity"/>
    <property type="evidence" value="ECO:0007669"/>
    <property type="project" value="UniProtKB-EC"/>
</dbReference>
<evidence type="ECO:0000259" key="12">
    <source>
        <dbReference type="Pfam" id="PF03007"/>
    </source>
</evidence>
<protein>
    <recommendedName>
        <fullName evidence="16">Diacylglycerol O-acyltransferase</fullName>
    </recommendedName>
</protein>
<accession>A0AAE1MRJ4</accession>
<dbReference type="Proteomes" id="UP001293593">
    <property type="component" value="Unassembled WGS sequence"/>
</dbReference>